<comment type="caution">
    <text evidence="2">The sequence shown here is derived from an EMBL/GenBank/DDBJ whole genome shotgun (WGS) entry which is preliminary data.</text>
</comment>
<evidence type="ECO:0000313" key="2">
    <source>
        <dbReference type="EMBL" id="MQM22258.1"/>
    </source>
</evidence>
<keyword evidence="1" id="KW-0732">Signal</keyword>
<gene>
    <name evidence="2" type="ORF">Taro_055308</name>
</gene>
<protein>
    <submittedName>
        <fullName evidence="2">Uncharacterized protein</fullName>
    </submittedName>
</protein>
<evidence type="ECO:0000313" key="3">
    <source>
        <dbReference type="Proteomes" id="UP000652761"/>
    </source>
</evidence>
<dbReference type="OrthoDB" id="690629at2759"/>
<feature type="chain" id="PRO_5032597086" evidence="1">
    <location>
        <begin position="19"/>
        <end position="141"/>
    </location>
</feature>
<accession>A0A843XQN5</accession>
<dbReference type="Proteomes" id="UP000652761">
    <property type="component" value="Unassembled WGS sequence"/>
</dbReference>
<proteinExistence type="predicted"/>
<organism evidence="2 3">
    <name type="scientific">Colocasia esculenta</name>
    <name type="common">Wild taro</name>
    <name type="synonym">Arum esculentum</name>
    <dbReference type="NCBI Taxonomy" id="4460"/>
    <lineage>
        <taxon>Eukaryota</taxon>
        <taxon>Viridiplantae</taxon>
        <taxon>Streptophyta</taxon>
        <taxon>Embryophyta</taxon>
        <taxon>Tracheophyta</taxon>
        <taxon>Spermatophyta</taxon>
        <taxon>Magnoliopsida</taxon>
        <taxon>Liliopsida</taxon>
        <taxon>Araceae</taxon>
        <taxon>Aroideae</taxon>
        <taxon>Colocasieae</taxon>
        <taxon>Colocasia</taxon>
    </lineage>
</organism>
<dbReference type="AlphaFoldDB" id="A0A843XQN5"/>
<feature type="signal peptide" evidence="1">
    <location>
        <begin position="1"/>
        <end position="18"/>
    </location>
</feature>
<sequence length="141" mass="16308">MVLYFIFRFILAAPASFGTNDYPSFLTADWFSREEYEKFREDLQGKRIHKDARSTSTSKVVKRGPTMLRSVHGLQTNERIPVKINQMGQRLGEGAQLLKQFLGTVARMGDKLLIDYISWRFMPSLNKDYKALEFCCIIACK</sequence>
<keyword evidence="3" id="KW-1185">Reference proteome</keyword>
<dbReference type="EMBL" id="NMUH01012508">
    <property type="protein sequence ID" value="MQM22258.1"/>
    <property type="molecule type" value="Genomic_DNA"/>
</dbReference>
<evidence type="ECO:0000256" key="1">
    <source>
        <dbReference type="SAM" id="SignalP"/>
    </source>
</evidence>
<reference evidence="2" key="1">
    <citation type="submission" date="2017-07" db="EMBL/GenBank/DDBJ databases">
        <title>Taro Niue Genome Assembly and Annotation.</title>
        <authorList>
            <person name="Atibalentja N."/>
            <person name="Keating K."/>
            <person name="Fields C.J."/>
        </authorList>
    </citation>
    <scope>NUCLEOTIDE SEQUENCE</scope>
    <source>
        <strain evidence="2">Niue_2</strain>
        <tissue evidence="2">Leaf</tissue>
    </source>
</reference>
<name>A0A843XQN5_COLES</name>